<name>A0A123UZX6_STRSU</name>
<protein>
    <submittedName>
        <fullName evidence="1">Putative acetyltransferase</fullName>
    </submittedName>
</protein>
<dbReference type="RefSeq" id="WP_161950521.1">
    <property type="nucleotide sequence ID" value="NZ_CEKS01000027.1"/>
</dbReference>
<dbReference type="EMBL" id="FIKT01000009">
    <property type="protein sequence ID" value="CYW94691.1"/>
    <property type="molecule type" value="Genomic_DNA"/>
</dbReference>
<keyword evidence="1" id="KW-0808">Transferase</keyword>
<dbReference type="AlphaFoldDB" id="A0A123UZX6"/>
<proteinExistence type="predicted"/>
<evidence type="ECO:0000313" key="1">
    <source>
        <dbReference type="EMBL" id="CYW94691.1"/>
    </source>
</evidence>
<dbReference type="Proteomes" id="UP000071962">
    <property type="component" value="Unassembled WGS sequence"/>
</dbReference>
<reference evidence="1 2" key="1">
    <citation type="submission" date="2016-02" db="EMBL/GenBank/DDBJ databases">
        <authorList>
            <consortium name="Pathogen Informatics"/>
        </authorList>
    </citation>
    <scope>NUCLEOTIDE SEQUENCE [LARGE SCALE GENOMIC DNA]</scope>
    <source>
        <strain evidence="1 2">SS1062</strain>
    </source>
</reference>
<accession>A0A123UZX6</accession>
<gene>
    <name evidence="1" type="ORF">ERS132551_00893</name>
</gene>
<organism evidence="1 2">
    <name type="scientific">Streptococcus suis</name>
    <dbReference type="NCBI Taxonomy" id="1307"/>
    <lineage>
        <taxon>Bacteria</taxon>
        <taxon>Bacillati</taxon>
        <taxon>Bacillota</taxon>
        <taxon>Bacilli</taxon>
        <taxon>Lactobacillales</taxon>
        <taxon>Streptococcaceae</taxon>
        <taxon>Streptococcus</taxon>
    </lineage>
</organism>
<evidence type="ECO:0000313" key="2">
    <source>
        <dbReference type="Proteomes" id="UP000071962"/>
    </source>
</evidence>
<dbReference type="GO" id="GO:0016740">
    <property type="term" value="F:transferase activity"/>
    <property type="evidence" value="ECO:0007669"/>
    <property type="project" value="UniProtKB-KW"/>
</dbReference>
<sequence>MSLIIRREEEKDQRAVEEQTRDAFGMSFVRQFIFYYIVNSFCRTPVLSATRCLVLKVN</sequence>